<keyword evidence="1" id="KW-0963">Cytoplasm</keyword>
<name>A0A6S6QTE3_9FIRM</name>
<evidence type="ECO:0000256" key="1">
    <source>
        <dbReference type="HAMAP-Rule" id="MF_01185"/>
    </source>
</evidence>
<organism evidence="2 3">
    <name type="scientific">Anaerocolumna cellulosilytica</name>
    <dbReference type="NCBI Taxonomy" id="433286"/>
    <lineage>
        <taxon>Bacteria</taxon>
        <taxon>Bacillati</taxon>
        <taxon>Bacillota</taxon>
        <taxon>Clostridia</taxon>
        <taxon>Lachnospirales</taxon>
        <taxon>Lachnospiraceae</taxon>
        <taxon>Anaerocolumna</taxon>
    </lineage>
</organism>
<keyword evidence="2" id="KW-0966">Cell projection</keyword>
<dbReference type="GO" id="GO:0006417">
    <property type="term" value="P:regulation of translation"/>
    <property type="evidence" value="ECO:0007669"/>
    <property type="project" value="UniProtKB-KW"/>
</dbReference>
<dbReference type="HAMAP" id="MF_01185">
    <property type="entry name" value="FliW"/>
    <property type="match status" value="1"/>
</dbReference>
<keyword evidence="2" id="KW-0969">Cilium</keyword>
<keyword evidence="1" id="KW-0143">Chaperone</keyword>
<comment type="similarity">
    <text evidence="1">Belongs to the FliW family.</text>
</comment>
<dbReference type="SUPFAM" id="SSF141457">
    <property type="entry name" value="BH3618-like"/>
    <property type="match status" value="1"/>
</dbReference>
<comment type="function">
    <text evidence="1">Acts as an anti-CsrA protein, binds CsrA and prevents it from repressing translation of its target genes, one of which is flagellin. Binds to flagellin and participates in the assembly of the flagellum.</text>
</comment>
<dbReference type="PANTHER" id="PTHR39190">
    <property type="entry name" value="FLAGELLAR ASSEMBLY FACTOR FLIW"/>
    <property type="match status" value="1"/>
</dbReference>
<keyword evidence="1" id="KW-0810">Translation regulation</keyword>
<dbReference type="KEGG" id="acel:acsn021_05050"/>
<keyword evidence="1" id="KW-1005">Bacterial flagellum biogenesis</keyword>
<dbReference type="Gene3D" id="2.30.290.10">
    <property type="entry name" value="BH3618-like"/>
    <property type="match status" value="1"/>
</dbReference>
<dbReference type="Pfam" id="PF02623">
    <property type="entry name" value="FliW"/>
    <property type="match status" value="1"/>
</dbReference>
<dbReference type="InterPro" id="IPR024046">
    <property type="entry name" value="Flagellar_assmbl_FliW_dom_sf"/>
</dbReference>
<dbReference type="AlphaFoldDB" id="A0A6S6QTE3"/>
<accession>A0A6S6QTE3</accession>
<evidence type="ECO:0000313" key="2">
    <source>
        <dbReference type="EMBL" id="BCJ92936.1"/>
    </source>
</evidence>
<keyword evidence="2" id="KW-0282">Flagellum</keyword>
<dbReference type="GO" id="GO:0044780">
    <property type="term" value="P:bacterial-type flagellum assembly"/>
    <property type="evidence" value="ECO:0007669"/>
    <property type="project" value="UniProtKB-UniRule"/>
</dbReference>
<proteinExistence type="inferred from homology"/>
<keyword evidence="3" id="KW-1185">Reference proteome</keyword>
<dbReference type="RefSeq" id="WP_184092644.1">
    <property type="nucleotide sequence ID" value="NZ_AP023367.1"/>
</dbReference>
<evidence type="ECO:0000313" key="3">
    <source>
        <dbReference type="Proteomes" id="UP000515561"/>
    </source>
</evidence>
<comment type="subcellular location">
    <subcellularLocation>
        <location evidence="1">Cytoplasm</location>
    </subcellularLocation>
</comment>
<comment type="subunit">
    <text evidence="1">Interacts with translational regulator CsrA and flagellin(s).</text>
</comment>
<sequence>MLVKTKYFGEIDLEEAKIITFERGIMGFEQYKQFTILYDIDSEDKVGISWLQSLEEPSLALPVINPFHIRADYNPIVEDEVLKPLGNIKEDNLVILLSLTVPSDLTKMTANLKAPFIINSDSRKGSQIIVENADYEIKYNIYDVVQALKKEKGEK</sequence>
<dbReference type="EMBL" id="AP023367">
    <property type="protein sequence ID" value="BCJ92936.1"/>
    <property type="molecule type" value="Genomic_DNA"/>
</dbReference>
<reference evidence="2 3" key="1">
    <citation type="journal article" date="2016" name="Int. J. Syst. Evol. Microbiol.">
        <title>Descriptions of Anaerotaenia torta gen. nov., sp. nov. and Anaerocolumna cellulosilytica gen. nov., sp. nov. isolated from a methanogenic reactor of cattle waste.</title>
        <authorList>
            <person name="Uek A."/>
            <person name="Ohtaki Y."/>
            <person name="Kaku N."/>
            <person name="Ueki K."/>
        </authorList>
    </citation>
    <scope>NUCLEOTIDE SEQUENCE [LARGE SCALE GENOMIC DNA]</scope>
    <source>
        <strain evidence="2 3">SN021</strain>
    </source>
</reference>
<dbReference type="InterPro" id="IPR003775">
    <property type="entry name" value="Flagellar_assembly_factor_FliW"/>
</dbReference>
<dbReference type="PANTHER" id="PTHR39190:SF1">
    <property type="entry name" value="FLAGELLAR ASSEMBLY FACTOR FLIW"/>
    <property type="match status" value="1"/>
</dbReference>
<dbReference type="GO" id="GO:0005737">
    <property type="term" value="C:cytoplasm"/>
    <property type="evidence" value="ECO:0007669"/>
    <property type="project" value="UniProtKB-SubCell"/>
</dbReference>
<gene>
    <name evidence="1 2" type="primary">fliW</name>
    <name evidence="2" type="ORF">acsn021_05050</name>
</gene>
<dbReference type="Proteomes" id="UP000515561">
    <property type="component" value="Chromosome"/>
</dbReference>
<protein>
    <recommendedName>
        <fullName evidence="1">Flagellar assembly factor FliW</fullName>
    </recommendedName>
</protein>